<dbReference type="InterPro" id="IPR009922">
    <property type="entry name" value="DUF1457"/>
</dbReference>
<dbReference type="AlphaFoldDB" id="A0A2T6ARE7"/>
<dbReference type="RefSeq" id="WP_108130289.1">
    <property type="nucleotide sequence ID" value="NZ_QBKP01000017.1"/>
</dbReference>
<organism evidence="1 2">
    <name type="scientific">Gemmobacter caeni</name>
    <dbReference type="NCBI Taxonomy" id="589035"/>
    <lineage>
        <taxon>Bacteria</taxon>
        <taxon>Pseudomonadati</taxon>
        <taxon>Pseudomonadota</taxon>
        <taxon>Alphaproteobacteria</taxon>
        <taxon>Rhodobacterales</taxon>
        <taxon>Paracoccaceae</taxon>
        <taxon>Gemmobacter</taxon>
    </lineage>
</organism>
<dbReference type="OrthoDB" id="8478628at2"/>
<sequence length="230" mass="23887">MALRFFGNGPGGSGEDSQPPGAGCAAMIAEVRGYWQALRRDGALPLRAEIDPRGIAGALSGAFLVERIAPGVGRLRIAGSSFTELLGMDARGMPLSAVFDPVARNRLAVALDQCFLRPAILDAPLAAETGLGRPALTGRMILLPLASDGTRAETALGCLALSGTVGRQPRRLITGALSPESVDPGAPDLRAPALRMLEAAGPQFAVRPTRSGTSYLQLVDLDETSAPHRV</sequence>
<comment type="caution">
    <text evidence="1">The sequence shown here is derived from an EMBL/GenBank/DDBJ whole genome shotgun (WGS) entry which is preliminary data.</text>
</comment>
<evidence type="ECO:0008006" key="3">
    <source>
        <dbReference type="Google" id="ProtNLM"/>
    </source>
</evidence>
<name>A0A2T6ARE7_9RHOB</name>
<evidence type="ECO:0000313" key="1">
    <source>
        <dbReference type="EMBL" id="PTX46370.1"/>
    </source>
</evidence>
<evidence type="ECO:0000313" key="2">
    <source>
        <dbReference type="Proteomes" id="UP000244224"/>
    </source>
</evidence>
<dbReference type="EMBL" id="QBKP01000017">
    <property type="protein sequence ID" value="PTX46370.1"/>
    <property type="molecule type" value="Genomic_DNA"/>
</dbReference>
<gene>
    <name evidence="1" type="ORF">C8N34_11758</name>
</gene>
<proteinExistence type="predicted"/>
<accession>A0A2T6ARE7</accession>
<reference evidence="1 2" key="1">
    <citation type="submission" date="2018-04" db="EMBL/GenBank/DDBJ databases">
        <title>Genomic Encyclopedia of Archaeal and Bacterial Type Strains, Phase II (KMG-II): from individual species to whole genera.</title>
        <authorList>
            <person name="Goeker M."/>
        </authorList>
    </citation>
    <scope>NUCLEOTIDE SEQUENCE [LARGE SCALE GENOMIC DNA]</scope>
    <source>
        <strain evidence="1 2">DSM 21823</strain>
    </source>
</reference>
<dbReference type="Pfam" id="PF07310">
    <property type="entry name" value="PAS_5"/>
    <property type="match status" value="1"/>
</dbReference>
<protein>
    <recommendedName>
        <fullName evidence="3">PAS domain-containing protein</fullName>
    </recommendedName>
</protein>
<dbReference type="Proteomes" id="UP000244224">
    <property type="component" value="Unassembled WGS sequence"/>
</dbReference>
<keyword evidence="2" id="KW-1185">Reference proteome</keyword>